<keyword evidence="3 4" id="KW-0904">Protein phosphatase</keyword>
<dbReference type="PANTHER" id="PTHR47992">
    <property type="entry name" value="PROTEIN PHOSPHATASE"/>
    <property type="match status" value="1"/>
</dbReference>
<dbReference type="AlphaFoldDB" id="A0A1D2MGA3"/>
<proteinExistence type="inferred from homology"/>
<dbReference type="InterPro" id="IPR000222">
    <property type="entry name" value="PP2C_BS"/>
</dbReference>
<keyword evidence="2 4" id="KW-0378">Hydrolase</keyword>
<dbReference type="CDD" id="cd00143">
    <property type="entry name" value="PP2Cc"/>
    <property type="match status" value="1"/>
</dbReference>
<dbReference type="GO" id="GO:0004722">
    <property type="term" value="F:protein serine/threonine phosphatase activity"/>
    <property type="evidence" value="ECO:0007669"/>
    <property type="project" value="InterPro"/>
</dbReference>
<evidence type="ECO:0000313" key="7">
    <source>
        <dbReference type="EMBL" id="ODM91912.1"/>
    </source>
</evidence>
<evidence type="ECO:0000256" key="2">
    <source>
        <dbReference type="ARBA" id="ARBA00022801"/>
    </source>
</evidence>
<dbReference type="Proteomes" id="UP000094527">
    <property type="component" value="Unassembled WGS sequence"/>
</dbReference>
<evidence type="ECO:0000256" key="4">
    <source>
        <dbReference type="RuleBase" id="RU003465"/>
    </source>
</evidence>
<keyword evidence="8" id="KW-1185">Reference proteome</keyword>
<dbReference type="GO" id="GO:0046872">
    <property type="term" value="F:metal ion binding"/>
    <property type="evidence" value="ECO:0007669"/>
    <property type="project" value="UniProtKB-KW"/>
</dbReference>
<protein>
    <submittedName>
        <fullName evidence="7">Protein phosphatase 1D</fullName>
    </submittedName>
</protein>
<dbReference type="SMART" id="SM00332">
    <property type="entry name" value="PP2Cc"/>
    <property type="match status" value="1"/>
</dbReference>
<dbReference type="STRING" id="48709.A0A1D2MGA3"/>
<dbReference type="EMBL" id="LJIJ01001380">
    <property type="protein sequence ID" value="ODM91912.1"/>
    <property type="molecule type" value="Genomic_DNA"/>
</dbReference>
<feature type="transmembrane region" description="Helical" evidence="5">
    <location>
        <begin position="364"/>
        <end position="385"/>
    </location>
</feature>
<evidence type="ECO:0000256" key="1">
    <source>
        <dbReference type="ARBA" id="ARBA00022723"/>
    </source>
</evidence>
<dbReference type="PROSITE" id="PS01032">
    <property type="entry name" value="PPM_1"/>
    <property type="match status" value="1"/>
</dbReference>
<keyword evidence="5" id="KW-1133">Transmembrane helix</keyword>
<keyword evidence="5" id="KW-0472">Membrane</keyword>
<dbReference type="PROSITE" id="PS51746">
    <property type="entry name" value="PPM_2"/>
    <property type="match status" value="1"/>
</dbReference>
<evidence type="ECO:0000256" key="5">
    <source>
        <dbReference type="SAM" id="Phobius"/>
    </source>
</evidence>
<dbReference type="OrthoDB" id="10025511at2759"/>
<comment type="caution">
    <text evidence="7">The sequence shown here is derived from an EMBL/GenBank/DDBJ whole genome shotgun (WGS) entry which is preliminary data.</text>
</comment>
<dbReference type="OMA" id="MECSADD"/>
<dbReference type="Pfam" id="PF00481">
    <property type="entry name" value="PP2C"/>
    <property type="match status" value="1"/>
</dbReference>
<dbReference type="InterPro" id="IPR015655">
    <property type="entry name" value="PP2C"/>
</dbReference>
<name>A0A1D2MGA3_ORCCI</name>
<comment type="similarity">
    <text evidence="4">Belongs to the PP2C family.</text>
</comment>
<organism evidence="7 8">
    <name type="scientific">Orchesella cincta</name>
    <name type="common">Springtail</name>
    <name type="synonym">Podura cincta</name>
    <dbReference type="NCBI Taxonomy" id="48709"/>
    <lineage>
        <taxon>Eukaryota</taxon>
        <taxon>Metazoa</taxon>
        <taxon>Ecdysozoa</taxon>
        <taxon>Arthropoda</taxon>
        <taxon>Hexapoda</taxon>
        <taxon>Collembola</taxon>
        <taxon>Entomobryomorpha</taxon>
        <taxon>Entomobryoidea</taxon>
        <taxon>Orchesellidae</taxon>
        <taxon>Orchesellinae</taxon>
        <taxon>Orchesella</taxon>
    </lineage>
</organism>
<feature type="domain" description="PPM-type phosphatase" evidence="6">
    <location>
        <begin position="16"/>
        <end position="335"/>
    </location>
</feature>
<dbReference type="Gene3D" id="3.60.40.10">
    <property type="entry name" value="PPM-type phosphatase domain"/>
    <property type="match status" value="1"/>
</dbReference>
<dbReference type="SUPFAM" id="SSF81606">
    <property type="entry name" value="PP2C-like"/>
    <property type="match status" value="1"/>
</dbReference>
<reference evidence="7 8" key="1">
    <citation type="journal article" date="2016" name="Genome Biol. Evol.">
        <title>Gene Family Evolution Reflects Adaptation to Soil Environmental Stressors in the Genome of the Collembolan Orchesella cincta.</title>
        <authorList>
            <person name="Faddeeva-Vakhrusheva A."/>
            <person name="Derks M.F."/>
            <person name="Anvar S.Y."/>
            <person name="Agamennone V."/>
            <person name="Suring W."/>
            <person name="Smit S."/>
            <person name="van Straalen N.M."/>
            <person name="Roelofs D."/>
        </authorList>
    </citation>
    <scope>NUCLEOTIDE SEQUENCE [LARGE SCALE GENOMIC DNA]</scope>
    <source>
        <tissue evidence="7">Mixed pool</tissue>
    </source>
</reference>
<gene>
    <name evidence="7" type="ORF">Ocin01_14771</name>
</gene>
<evidence type="ECO:0000259" key="6">
    <source>
        <dbReference type="PROSITE" id="PS51746"/>
    </source>
</evidence>
<keyword evidence="1" id="KW-0479">Metal-binding</keyword>
<sequence length="387" mass="43626">MNLSPHYKSRLGAEVRVTGHSHQGQTKRQEDAIDVAFHSDSDTPGESLYAFFGVFDGHGGPEAAVFVKKHLIRHITDNYNFWSDTDSRILRAIKEGFLSVQESLWMERQAESRAASSSSTRRLSCPGTTATIAFLKNSKLYIGHVGNSGIVVGVQEPGSHFWRAKKVTEEHTPDKLPERERMRRSGLAVKSTHGIPRVVSYQGKTSKDLEVEEEKDDEAPVSFSNSPFLPLARSLGDLWSYCREKQDFLVSPVPDTFVVELDDSFKCLLLATDGLWSVVSEQDAVDTVFHAERSNQLYHKRKWVNPSKKLVKQAMAEWQGRRLRADNTSVITVVFDKVMRSPTNEQGEDGVQRVSSKEEFMDQYWKALIIALILVGIFYVVISVFDA</sequence>
<keyword evidence="5" id="KW-0812">Transmembrane</keyword>
<dbReference type="InterPro" id="IPR001932">
    <property type="entry name" value="PPM-type_phosphatase-like_dom"/>
</dbReference>
<evidence type="ECO:0000313" key="8">
    <source>
        <dbReference type="Proteomes" id="UP000094527"/>
    </source>
</evidence>
<accession>A0A1D2MGA3</accession>
<dbReference type="InterPro" id="IPR036457">
    <property type="entry name" value="PPM-type-like_dom_sf"/>
</dbReference>
<evidence type="ECO:0000256" key="3">
    <source>
        <dbReference type="ARBA" id="ARBA00022912"/>
    </source>
</evidence>